<evidence type="ECO:0000313" key="5">
    <source>
        <dbReference type="Proteomes" id="UP000698800"/>
    </source>
</evidence>
<proteinExistence type="predicted"/>
<dbReference type="GO" id="GO:0030686">
    <property type="term" value="C:90S preribosome"/>
    <property type="evidence" value="ECO:0007669"/>
    <property type="project" value="TreeGrafter"/>
</dbReference>
<keyword evidence="5" id="KW-1185">Reference proteome</keyword>
<organism evidence="4 5">
    <name type="scientific">Glutinoglossum americanum</name>
    <dbReference type="NCBI Taxonomy" id="1670608"/>
    <lineage>
        <taxon>Eukaryota</taxon>
        <taxon>Fungi</taxon>
        <taxon>Dikarya</taxon>
        <taxon>Ascomycota</taxon>
        <taxon>Pezizomycotina</taxon>
        <taxon>Geoglossomycetes</taxon>
        <taxon>Geoglossales</taxon>
        <taxon>Geoglossaceae</taxon>
        <taxon>Glutinoglossum</taxon>
    </lineage>
</organism>
<gene>
    <name evidence="4" type="ORF">FGG08_005373</name>
</gene>
<dbReference type="Pfam" id="PF09073">
    <property type="entry name" value="BUD22"/>
    <property type="match status" value="1"/>
</dbReference>
<feature type="compositionally biased region" description="Basic residues" evidence="2">
    <location>
        <begin position="347"/>
        <end position="357"/>
    </location>
</feature>
<feature type="compositionally biased region" description="Polar residues" evidence="2">
    <location>
        <begin position="312"/>
        <end position="322"/>
    </location>
</feature>
<dbReference type="EMBL" id="JAGHQL010000126">
    <property type="protein sequence ID" value="KAH0538012.1"/>
    <property type="molecule type" value="Genomic_DNA"/>
</dbReference>
<feature type="domain" description="Bud22" evidence="3">
    <location>
        <begin position="40"/>
        <end position="465"/>
    </location>
</feature>
<feature type="compositionally biased region" description="Basic and acidic residues" evidence="2">
    <location>
        <begin position="413"/>
        <end position="428"/>
    </location>
</feature>
<dbReference type="InterPro" id="IPR037393">
    <property type="entry name" value="Bud22/SRFB1"/>
</dbReference>
<dbReference type="Proteomes" id="UP000698800">
    <property type="component" value="Unassembled WGS sequence"/>
</dbReference>
<comment type="caution">
    <text evidence="4">The sequence shown here is derived from an EMBL/GenBank/DDBJ whole genome shotgun (WGS) entry which is preliminary data.</text>
</comment>
<dbReference type="PANTHER" id="PTHR23325">
    <property type="entry name" value="SERUM RESPONSE FACTOR-BINDING"/>
    <property type="match status" value="1"/>
</dbReference>
<evidence type="ECO:0000259" key="3">
    <source>
        <dbReference type="Pfam" id="PF09073"/>
    </source>
</evidence>
<name>A0A9P8I350_9PEZI</name>
<feature type="compositionally biased region" description="Polar residues" evidence="2">
    <location>
        <begin position="182"/>
        <end position="194"/>
    </location>
</feature>
<dbReference type="GO" id="GO:0005634">
    <property type="term" value="C:nucleus"/>
    <property type="evidence" value="ECO:0007669"/>
    <property type="project" value="TreeGrafter"/>
</dbReference>
<dbReference type="PANTHER" id="PTHR23325:SF1">
    <property type="entry name" value="SERUM RESPONSE FACTOR-BINDING PROTEIN 1"/>
    <property type="match status" value="1"/>
</dbReference>
<keyword evidence="1" id="KW-0175">Coiled coil</keyword>
<reference evidence="4" key="1">
    <citation type="submission" date="2021-03" db="EMBL/GenBank/DDBJ databases">
        <title>Comparative genomics and phylogenomic investigation of the class Geoglossomycetes provide insights into ecological specialization and systematics.</title>
        <authorList>
            <person name="Melie T."/>
            <person name="Pirro S."/>
            <person name="Miller A.N."/>
            <person name="Quandt A."/>
        </authorList>
    </citation>
    <scope>NUCLEOTIDE SEQUENCE</scope>
    <source>
        <strain evidence="4">GBOQ0MN5Z8</strain>
    </source>
</reference>
<feature type="compositionally biased region" description="Basic and acidic residues" evidence="2">
    <location>
        <begin position="372"/>
        <end position="384"/>
    </location>
</feature>
<feature type="compositionally biased region" description="Pro residues" evidence="2">
    <location>
        <begin position="291"/>
        <end position="305"/>
    </location>
</feature>
<protein>
    <recommendedName>
        <fullName evidence="3">Bud22 domain-containing protein</fullName>
    </recommendedName>
</protein>
<feature type="region of interest" description="Disordered" evidence="2">
    <location>
        <begin position="182"/>
        <end position="450"/>
    </location>
</feature>
<dbReference type="InterPro" id="IPR015158">
    <property type="entry name" value="Bud22_dom"/>
</dbReference>
<dbReference type="OrthoDB" id="3364872at2759"/>
<evidence type="ECO:0000256" key="1">
    <source>
        <dbReference type="ARBA" id="ARBA00023054"/>
    </source>
</evidence>
<dbReference type="GO" id="GO:0030490">
    <property type="term" value="P:maturation of SSU-rRNA"/>
    <property type="evidence" value="ECO:0007669"/>
    <property type="project" value="TreeGrafter"/>
</dbReference>
<evidence type="ECO:0000256" key="2">
    <source>
        <dbReference type="SAM" id="MobiDB-lite"/>
    </source>
</evidence>
<evidence type="ECO:0000313" key="4">
    <source>
        <dbReference type="EMBL" id="KAH0538012.1"/>
    </source>
</evidence>
<accession>A0A9P8I350</accession>
<dbReference type="AlphaFoldDB" id="A0A9P8I350"/>
<sequence length="465" mass="50961">MPKRKRPYNELKVVDDNLGTLPDRAFSIQEKQVEQRIAIGKKALNRALKLAKGFERRKLGRRLKAARVEGSTADVVRLASEVEVLKVLNLPRLAESYIYKSLARSKSISSSPAFPQWVSTAAKASRTGPDDRKTHQFLVENNVTARLYNSNPVKEAMADLLGAVQSCLGLWNIGNNGSQRVQKTQEGSRAQASSFGRLAPDSNLVGENMSTAVEPRIGDKDWLSSNRATGVSGPEDEQDGPGLSKYDNQIAGAEDEESELSYDSGDGKGATQRLGEISPRAYDPEADLSLSPPPSESSSPSPPPLKSRKQNKSPATPKSTFLPSLMGGYWSGSESAAEDQTVDAQPRKNRMGQRARRQLWERKFGAKANHLKGIEKDRDWDPKRGARVIDNGGVPRPKLDGFRGTNVATKHSRTGDKPSERKGPDKPRSSVKINEGPLHPSWEAAKKAKKQAMQATFQGKKIVFD</sequence>